<dbReference type="AlphaFoldDB" id="A0AAN9AF17"/>
<reference evidence="2 3" key="1">
    <citation type="submission" date="2023-11" db="EMBL/GenBank/DDBJ databases">
        <title>Halocaridina rubra genome assembly.</title>
        <authorList>
            <person name="Smith C."/>
        </authorList>
    </citation>
    <scope>NUCLEOTIDE SEQUENCE [LARGE SCALE GENOMIC DNA]</scope>
    <source>
        <strain evidence="2">EP-1</strain>
        <tissue evidence="2">Whole</tissue>
    </source>
</reference>
<dbReference type="EMBL" id="JAXCGZ010002080">
    <property type="protein sequence ID" value="KAK7084460.1"/>
    <property type="molecule type" value="Genomic_DNA"/>
</dbReference>
<protein>
    <submittedName>
        <fullName evidence="2">Uncharacterized protein</fullName>
    </submittedName>
</protein>
<name>A0AAN9AF17_HALRR</name>
<evidence type="ECO:0000313" key="2">
    <source>
        <dbReference type="EMBL" id="KAK7084460.1"/>
    </source>
</evidence>
<dbReference type="GO" id="GO:0000139">
    <property type="term" value="C:Golgi membrane"/>
    <property type="evidence" value="ECO:0007669"/>
    <property type="project" value="TreeGrafter"/>
</dbReference>
<dbReference type="PANTHER" id="PTHR46396:SF1">
    <property type="entry name" value="PROTEIN O-LINKED-MANNOSE BETA-1,2-N-ACETYLGLUCOSAMINYLTRANSFERASE 1"/>
    <property type="match status" value="1"/>
</dbReference>
<dbReference type="PANTHER" id="PTHR46396">
    <property type="entry name" value="PROTEIN O-LINKED-MANNOSE BETA-1,2-N-ACETYLGLUCOSAMINYLTRANSFERASE 1"/>
    <property type="match status" value="1"/>
</dbReference>
<sequence length="252" mass="28228">MKTNASITFSPQVLYMYNVTERASPTSFHTIHRGIGVVVLHPATGDVMVTGHYRTREARAVKGLFTLLNNLQAGRILILAAPHHPFNLRTCHHPNHHYCHFNHNYYIIITIFTVIITVSIAASLPHSPYKGDWRAQIREEDLELLHQYVGGWWMENVCLGEMWAAVGLIDGPLWAEAATTMGNLTIPMTSSKPLHIAVTVPKFPPEQRCAWYALPEHAERAKFCETYEGYGDFCDCNTTSIISPANAVGICT</sequence>
<proteinExistence type="predicted"/>
<gene>
    <name evidence="2" type="ORF">SK128_023055</name>
</gene>
<keyword evidence="3" id="KW-1185">Reference proteome</keyword>
<keyword evidence="1" id="KW-0812">Transmembrane</keyword>
<dbReference type="GO" id="GO:0047223">
    <property type="term" value="F:beta-1,3-galactosyl-O-glycosyl-glycoprotein beta-1,3-N-acetylglucosaminyltransferase activity"/>
    <property type="evidence" value="ECO:0007669"/>
    <property type="project" value="TreeGrafter"/>
</dbReference>
<accession>A0AAN9AF17</accession>
<evidence type="ECO:0000313" key="3">
    <source>
        <dbReference type="Proteomes" id="UP001381693"/>
    </source>
</evidence>
<evidence type="ECO:0000256" key="1">
    <source>
        <dbReference type="SAM" id="Phobius"/>
    </source>
</evidence>
<dbReference type="InterPro" id="IPR052463">
    <property type="entry name" value="O-linked_mannose_GnT"/>
</dbReference>
<keyword evidence="1" id="KW-1133">Transmembrane helix</keyword>
<comment type="caution">
    <text evidence="2">The sequence shown here is derived from an EMBL/GenBank/DDBJ whole genome shotgun (WGS) entry which is preliminary data.</text>
</comment>
<dbReference type="Proteomes" id="UP001381693">
    <property type="component" value="Unassembled WGS sequence"/>
</dbReference>
<keyword evidence="1" id="KW-0472">Membrane</keyword>
<dbReference type="GO" id="GO:0016266">
    <property type="term" value="P:protein O-linked glycosylation via N-acetyl-galactosamine"/>
    <property type="evidence" value="ECO:0007669"/>
    <property type="project" value="TreeGrafter"/>
</dbReference>
<organism evidence="2 3">
    <name type="scientific">Halocaridina rubra</name>
    <name type="common">Hawaiian red shrimp</name>
    <dbReference type="NCBI Taxonomy" id="373956"/>
    <lineage>
        <taxon>Eukaryota</taxon>
        <taxon>Metazoa</taxon>
        <taxon>Ecdysozoa</taxon>
        <taxon>Arthropoda</taxon>
        <taxon>Crustacea</taxon>
        <taxon>Multicrustacea</taxon>
        <taxon>Malacostraca</taxon>
        <taxon>Eumalacostraca</taxon>
        <taxon>Eucarida</taxon>
        <taxon>Decapoda</taxon>
        <taxon>Pleocyemata</taxon>
        <taxon>Caridea</taxon>
        <taxon>Atyoidea</taxon>
        <taxon>Atyidae</taxon>
        <taxon>Halocaridina</taxon>
    </lineage>
</organism>
<feature type="transmembrane region" description="Helical" evidence="1">
    <location>
        <begin position="105"/>
        <end position="124"/>
    </location>
</feature>